<evidence type="ECO:0000259" key="3">
    <source>
        <dbReference type="PROSITE" id="PS50887"/>
    </source>
</evidence>
<sequence length="339" mass="37658">MNACHSDADSPTGLQAGCTKDCAKDCTVDCSALQEKHNSYQAISTILNSLDALVYVSDLQTYDLIYLNDYGTKAWGQIGGRKCYQVLQAGQNAPCQFCTNHLLVDAAGKPTGTHVWEFQNTINGRWYQCRDQAVVWVDGRLVRIEIATDITERKVMEQQLAAAKALAERQASTDELTQLYNRRAFFALSRHLFHQGHRAGQKLAVVMVDLDHFKRINDEWNHAAGDAVLVKISALARNLLRGSDVLARIGGEEFAILLPDTNEAEAWQLVERLRAGFEHGTANDEIHCTASFGITYVNLQDFQSELEPESLLGTLLHQADVAMMQAKATGRNRVCVFAQ</sequence>
<dbReference type="InterPro" id="IPR050469">
    <property type="entry name" value="Diguanylate_Cyclase"/>
</dbReference>
<dbReference type="Pfam" id="PF00990">
    <property type="entry name" value="GGDEF"/>
    <property type="match status" value="1"/>
</dbReference>
<feature type="domain" description="GGDEF" evidence="3">
    <location>
        <begin position="201"/>
        <end position="339"/>
    </location>
</feature>
<dbReference type="NCBIfam" id="TIGR00254">
    <property type="entry name" value="GGDEF"/>
    <property type="match status" value="1"/>
</dbReference>
<dbReference type="InterPro" id="IPR043128">
    <property type="entry name" value="Rev_trsase/Diguanyl_cyclase"/>
</dbReference>
<dbReference type="InterPro" id="IPR000160">
    <property type="entry name" value="GGDEF_dom"/>
</dbReference>
<dbReference type="PANTHER" id="PTHR45138">
    <property type="entry name" value="REGULATORY COMPONENTS OF SENSORY TRANSDUCTION SYSTEM"/>
    <property type="match status" value="1"/>
</dbReference>
<dbReference type="InterPro" id="IPR029787">
    <property type="entry name" value="Nucleotide_cyclase"/>
</dbReference>
<keyword evidence="4" id="KW-0548">Nucleotidyltransferase</keyword>
<keyword evidence="4" id="KW-0808">Transferase</keyword>
<keyword evidence="5" id="KW-1185">Reference proteome</keyword>
<dbReference type="PANTHER" id="PTHR45138:SF9">
    <property type="entry name" value="DIGUANYLATE CYCLASE DGCM-RELATED"/>
    <property type="match status" value="1"/>
</dbReference>
<evidence type="ECO:0000256" key="1">
    <source>
        <dbReference type="ARBA" id="ARBA00012528"/>
    </source>
</evidence>
<dbReference type="GO" id="GO:0052621">
    <property type="term" value="F:diguanylate cyclase activity"/>
    <property type="evidence" value="ECO:0007669"/>
    <property type="project" value="UniProtKB-EC"/>
</dbReference>
<dbReference type="Gene3D" id="3.30.70.270">
    <property type="match status" value="1"/>
</dbReference>
<dbReference type="EC" id="2.7.7.65" evidence="1"/>
<name>A0ABV6B9R4_9GAMM</name>
<comment type="catalytic activity">
    <reaction evidence="2">
        <text>2 GTP = 3',3'-c-di-GMP + 2 diphosphate</text>
        <dbReference type="Rhea" id="RHEA:24898"/>
        <dbReference type="ChEBI" id="CHEBI:33019"/>
        <dbReference type="ChEBI" id="CHEBI:37565"/>
        <dbReference type="ChEBI" id="CHEBI:58805"/>
        <dbReference type="EC" id="2.7.7.65"/>
    </reaction>
</comment>
<reference evidence="4 5" key="1">
    <citation type="submission" date="2024-09" db="EMBL/GenBank/DDBJ databases">
        <authorList>
            <person name="Sun Q."/>
            <person name="Mori K."/>
        </authorList>
    </citation>
    <scope>NUCLEOTIDE SEQUENCE [LARGE SCALE GENOMIC DNA]</scope>
    <source>
        <strain evidence="4 5">KCTC 23315</strain>
    </source>
</reference>
<proteinExistence type="predicted"/>
<organism evidence="4 5">
    <name type="scientific">Rheinheimera tilapiae</name>
    <dbReference type="NCBI Taxonomy" id="875043"/>
    <lineage>
        <taxon>Bacteria</taxon>
        <taxon>Pseudomonadati</taxon>
        <taxon>Pseudomonadota</taxon>
        <taxon>Gammaproteobacteria</taxon>
        <taxon>Chromatiales</taxon>
        <taxon>Chromatiaceae</taxon>
        <taxon>Rheinheimera</taxon>
    </lineage>
</organism>
<evidence type="ECO:0000256" key="2">
    <source>
        <dbReference type="ARBA" id="ARBA00034247"/>
    </source>
</evidence>
<comment type="caution">
    <text evidence="4">The sequence shown here is derived from an EMBL/GenBank/DDBJ whole genome shotgun (WGS) entry which is preliminary data.</text>
</comment>
<dbReference type="CDD" id="cd01949">
    <property type="entry name" value="GGDEF"/>
    <property type="match status" value="1"/>
</dbReference>
<evidence type="ECO:0000313" key="4">
    <source>
        <dbReference type="EMBL" id="MFC0046822.1"/>
    </source>
</evidence>
<dbReference type="Proteomes" id="UP001589813">
    <property type="component" value="Unassembled WGS sequence"/>
</dbReference>
<gene>
    <name evidence="4" type="ORF">ACFFJP_00800</name>
</gene>
<dbReference type="EMBL" id="JBHLXP010000001">
    <property type="protein sequence ID" value="MFC0046822.1"/>
    <property type="molecule type" value="Genomic_DNA"/>
</dbReference>
<dbReference type="SUPFAM" id="SSF55073">
    <property type="entry name" value="Nucleotide cyclase"/>
    <property type="match status" value="1"/>
</dbReference>
<dbReference type="Gene3D" id="3.30.450.20">
    <property type="entry name" value="PAS domain"/>
    <property type="match status" value="1"/>
</dbReference>
<accession>A0ABV6B9R4</accession>
<dbReference type="PROSITE" id="PS50887">
    <property type="entry name" value="GGDEF"/>
    <property type="match status" value="1"/>
</dbReference>
<protein>
    <recommendedName>
        <fullName evidence="1">diguanylate cyclase</fullName>
        <ecNumber evidence="1">2.7.7.65</ecNumber>
    </recommendedName>
</protein>
<dbReference type="RefSeq" id="WP_377239411.1">
    <property type="nucleotide sequence ID" value="NZ_JBHLXP010000001.1"/>
</dbReference>
<dbReference type="SMART" id="SM00267">
    <property type="entry name" value="GGDEF"/>
    <property type="match status" value="1"/>
</dbReference>
<evidence type="ECO:0000313" key="5">
    <source>
        <dbReference type="Proteomes" id="UP001589813"/>
    </source>
</evidence>